<proteinExistence type="predicted"/>
<dbReference type="GO" id="GO:0008270">
    <property type="term" value="F:zinc ion binding"/>
    <property type="evidence" value="ECO:0007669"/>
    <property type="project" value="InterPro"/>
</dbReference>
<dbReference type="CDD" id="cd12148">
    <property type="entry name" value="fungal_TF_MHR"/>
    <property type="match status" value="1"/>
</dbReference>
<dbReference type="eggNOG" id="ENOG502SI3E">
    <property type="taxonomic scope" value="Eukaryota"/>
</dbReference>
<protein>
    <recommendedName>
        <fullName evidence="4">Zn(2)-C6 fungal-type domain-containing protein</fullName>
    </recommendedName>
</protein>
<dbReference type="EMBL" id="GG698901">
    <property type="protein sequence ID" value="EEU44028.1"/>
    <property type="molecule type" value="Genomic_DNA"/>
</dbReference>
<dbReference type="Pfam" id="PF04082">
    <property type="entry name" value="Fungal_trans"/>
    <property type="match status" value="1"/>
</dbReference>
<keyword evidence="6" id="KW-1185">Reference proteome</keyword>
<evidence type="ECO:0000313" key="6">
    <source>
        <dbReference type="Proteomes" id="UP000005206"/>
    </source>
</evidence>
<gene>
    <name evidence="5" type="ORF">NECHADRAFT_74018</name>
</gene>
<dbReference type="KEGG" id="nhe:NECHADRAFT_74018"/>
<dbReference type="Proteomes" id="UP000005206">
    <property type="component" value="Chromosome 1"/>
</dbReference>
<dbReference type="Gene3D" id="4.10.240.10">
    <property type="entry name" value="Zn(2)-C6 fungal-type DNA-binding domain"/>
    <property type="match status" value="1"/>
</dbReference>
<dbReference type="GO" id="GO:0006351">
    <property type="term" value="P:DNA-templated transcription"/>
    <property type="evidence" value="ECO:0007669"/>
    <property type="project" value="InterPro"/>
</dbReference>
<dbReference type="PANTHER" id="PTHR47425:SF2">
    <property type="entry name" value="FARB-RELATED"/>
    <property type="match status" value="1"/>
</dbReference>
<dbReference type="GO" id="GO:0000981">
    <property type="term" value="F:DNA-binding transcription factor activity, RNA polymerase II-specific"/>
    <property type="evidence" value="ECO:0007669"/>
    <property type="project" value="InterPro"/>
</dbReference>
<feature type="region of interest" description="Disordered" evidence="3">
    <location>
        <begin position="177"/>
        <end position="214"/>
    </location>
</feature>
<dbReference type="OrthoDB" id="5121955at2759"/>
<dbReference type="InterPro" id="IPR001138">
    <property type="entry name" value="Zn2Cys6_DnaBD"/>
</dbReference>
<keyword evidence="2" id="KW-0539">Nucleus</keyword>
<keyword evidence="1" id="KW-0479">Metal-binding</keyword>
<evidence type="ECO:0000256" key="3">
    <source>
        <dbReference type="SAM" id="MobiDB-lite"/>
    </source>
</evidence>
<dbReference type="CDD" id="cd00067">
    <property type="entry name" value="GAL4"/>
    <property type="match status" value="1"/>
</dbReference>
<dbReference type="VEuPathDB" id="FungiDB:NECHADRAFT_74018"/>
<dbReference type="AlphaFoldDB" id="C7YVN3"/>
<dbReference type="InterPro" id="IPR007219">
    <property type="entry name" value="XnlR_reg_dom"/>
</dbReference>
<organism evidence="5 6">
    <name type="scientific">Fusarium vanettenii (strain ATCC MYA-4622 / CBS 123669 / FGSC 9596 / NRRL 45880 / 77-13-4)</name>
    <name type="common">Fusarium solani subsp. pisi</name>
    <dbReference type="NCBI Taxonomy" id="660122"/>
    <lineage>
        <taxon>Eukaryota</taxon>
        <taxon>Fungi</taxon>
        <taxon>Dikarya</taxon>
        <taxon>Ascomycota</taxon>
        <taxon>Pezizomycotina</taxon>
        <taxon>Sordariomycetes</taxon>
        <taxon>Hypocreomycetidae</taxon>
        <taxon>Hypocreales</taxon>
        <taxon>Nectriaceae</taxon>
        <taxon>Fusarium</taxon>
        <taxon>Fusarium solani species complex</taxon>
        <taxon>Fusarium vanettenii</taxon>
    </lineage>
</organism>
<dbReference type="PANTHER" id="PTHR47425">
    <property type="entry name" value="FARB-RELATED"/>
    <property type="match status" value="1"/>
</dbReference>
<dbReference type="PROSITE" id="PS00463">
    <property type="entry name" value="ZN2_CY6_FUNGAL_1"/>
    <property type="match status" value="1"/>
</dbReference>
<name>C7YVN3_FUSV7</name>
<reference evidence="5 6" key="1">
    <citation type="journal article" date="2009" name="PLoS Genet.">
        <title>The genome of Nectria haematococca: contribution of supernumerary chromosomes to gene expansion.</title>
        <authorList>
            <person name="Coleman J.J."/>
            <person name="Rounsley S.D."/>
            <person name="Rodriguez-Carres M."/>
            <person name="Kuo A."/>
            <person name="Wasmann C.C."/>
            <person name="Grimwood J."/>
            <person name="Schmutz J."/>
            <person name="Taga M."/>
            <person name="White G.J."/>
            <person name="Zhou S."/>
            <person name="Schwartz D.C."/>
            <person name="Freitag M."/>
            <person name="Ma L.J."/>
            <person name="Danchin E.G."/>
            <person name="Henrissat B."/>
            <person name="Coutinho P.M."/>
            <person name="Nelson D.R."/>
            <person name="Straney D."/>
            <person name="Napoli C.A."/>
            <person name="Barker B.M."/>
            <person name="Gribskov M."/>
            <person name="Rep M."/>
            <person name="Kroken S."/>
            <person name="Molnar I."/>
            <person name="Rensing C."/>
            <person name="Kennell J.C."/>
            <person name="Zamora J."/>
            <person name="Farman M.L."/>
            <person name="Selker E.U."/>
            <person name="Salamov A."/>
            <person name="Shapiro H."/>
            <person name="Pangilinan J."/>
            <person name="Lindquist E."/>
            <person name="Lamers C."/>
            <person name="Grigoriev I.V."/>
            <person name="Geiser D.M."/>
            <person name="Covert S.F."/>
            <person name="Temporini E."/>
            <person name="Vanetten H.D."/>
        </authorList>
    </citation>
    <scope>NUCLEOTIDE SEQUENCE [LARGE SCALE GENOMIC DNA]</scope>
    <source>
        <strain evidence="6">ATCC MYA-4622 / CBS 123669 / FGSC 9596 / NRRL 45880 / 77-13-4</strain>
    </source>
</reference>
<dbReference type="SUPFAM" id="SSF57701">
    <property type="entry name" value="Zn2/Cys6 DNA-binding domain"/>
    <property type="match status" value="1"/>
</dbReference>
<dbReference type="HOGENOM" id="CLU_006329_9_4_1"/>
<evidence type="ECO:0000256" key="1">
    <source>
        <dbReference type="ARBA" id="ARBA00022723"/>
    </source>
</evidence>
<dbReference type="InterPro" id="IPR036864">
    <property type="entry name" value="Zn2-C6_fun-type_DNA-bd_sf"/>
</dbReference>
<evidence type="ECO:0000313" key="5">
    <source>
        <dbReference type="EMBL" id="EEU44028.1"/>
    </source>
</evidence>
<dbReference type="PROSITE" id="PS50048">
    <property type="entry name" value="ZN2_CY6_FUNGAL_2"/>
    <property type="match status" value="1"/>
</dbReference>
<dbReference type="OMA" id="WIYFHAS"/>
<dbReference type="RefSeq" id="XP_003049741.1">
    <property type="nucleotide sequence ID" value="XM_003049695.1"/>
</dbReference>
<evidence type="ECO:0000256" key="2">
    <source>
        <dbReference type="ARBA" id="ARBA00023242"/>
    </source>
</evidence>
<accession>C7YVN3</accession>
<dbReference type="GO" id="GO:0003677">
    <property type="term" value="F:DNA binding"/>
    <property type="evidence" value="ECO:0007669"/>
    <property type="project" value="InterPro"/>
</dbReference>
<feature type="domain" description="Zn(2)-C6 fungal-type" evidence="4">
    <location>
        <begin position="133"/>
        <end position="165"/>
    </location>
</feature>
<dbReference type="GeneID" id="9677473"/>
<evidence type="ECO:0000259" key="4">
    <source>
        <dbReference type="PROSITE" id="PS50048"/>
    </source>
</evidence>
<dbReference type="Pfam" id="PF00172">
    <property type="entry name" value="Zn_clus"/>
    <property type="match status" value="1"/>
</dbReference>
<dbReference type="SMART" id="SM00066">
    <property type="entry name" value="GAL4"/>
    <property type="match status" value="1"/>
</dbReference>
<sequence>MLRGPALVRWANPCLYGGSHSPMMIEAGMDTIYLSEVQNCHQAILTLHGHHLTNHSTEKTLSQKASPDSICREILTPAHLHSAPQNPQGASRQEVGQPPDLIFVDATCSTRMENPQFVRFAKKSASRKRATKACLKCRRRKVRCDVTRTSAPCTNCRLDGDECVVARRGVSIQIRYNEPSPFTPDAAADDVDPTHPTARPDLTLSPPPEADLGSETTYANDTCNNSENIQTFNMTCDIAKTNTSNNIPLDPVRSELKALYSSMPFLKALSIRDRDFNHLNSQGCLRVPAKPILDQFVRHYFLYVHPLLPLLNEADFWRAYNPAQTETYSSSDGSPVSLLLLQAIMFASCTLVPKESLKVLGFSSIHEAKESFYTKAKLLYDFATDPDPISIAQAALLLTYWCPTFRPGPRKPNSRWLRIAVQNARAVGAHNYANIAQDAHVTPQDLKRQNILKRVWWCCIIRDRIMPLCVRRNIQITREVFDFDSNPPLGYEDLADELESSRVYNTTTKHTLMVTLERLTELCVCLTDVLTLVYPTEHLPILDAEAHSTAFDKVQEYRRCLQYWAEITRPPLKHTELSPETDSFEDSSVLFTNLVWIYYHAARVALFNYELHLGVVLGLVTRKATSNLQTQFLEENRRGLRSASRSIADCHGQLHPLRLTRWLPSSAVACTALPLAMHMVDIKMSSTSSGGEMWSRPGIAAKQSRLNVLIQAFRELHPKYDGVDSISKTIRYFMECTYLQDSTPTPSFGENTDVLARSPTYYLRLALTIDLSLSQDRLPQDSDFPTPLRRFLYNTSLSSPVLLEQQVATHSLATKAMTPPRPLSPTVVRSFSQWVEDDRCVHFALEMGIDISQPPFVPEAVQEHTATFEPLPCPTETCSTESLESDSARADDETEYLPSHLDNLTGWAENDQSLYFAQEAGLIPQGIGLYDGGQGDELYPGLETLAHRTLDLDMGFLWKGVENGEQPEDALGMLM</sequence>
<dbReference type="InterPro" id="IPR052761">
    <property type="entry name" value="Fungal_Detox/Toxin_TFs"/>
</dbReference>
<dbReference type="InParanoid" id="C7YVN3"/>